<feature type="domain" description="Protein kinase" evidence="5">
    <location>
        <begin position="1"/>
        <end position="48"/>
    </location>
</feature>
<evidence type="ECO:0000313" key="7">
    <source>
        <dbReference type="Proteomes" id="UP000032141"/>
    </source>
</evidence>
<dbReference type="Proteomes" id="UP000032141">
    <property type="component" value="Unassembled WGS sequence"/>
</dbReference>
<dbReference type="PANTHER" id="PTHR47989">
    <property type="entry name" value="OS01G0750732 PROTEIN"/>
    <property type="match status" value="1"/>
</dbReference>
<dbReference type="InterPro" id="IPR000719">
    <property type="entry name" value="Prot_kinase_dom"/>
</dbReference>
<evidence type="ECO:0000313" key="6">
    <source>
        <dbReference type="EnsemblPlants" id="Bo16039s010.1"/>
    </source>
</evidence>
<keyword evidence="3" id="KW-0808">Transferase</keyword>
<dbReference type="GO" id="GO:0005524">
    <property type="term" value="F:ATP binding"/>
    <property type="evidence" value="ECO:0007669"/>
    <property type="project" value="UniProtKB-KW"/>
</dbReference>
<proteinExistence type="predicted"/>
<dbReference type="Gramene" id="Bo16039s010.1">
    <property type="protein sequence ID" value="Bo16039s010.1"/>
    <property type="gene ID" value="Bo16039s010"/>
</dbReference>
<dbReference type="AlphaFoldDB" id="A0A0D3A050"/>
<dbReference type="PROSITE" id="PS50011">
    <property type="entry name" value="PROTEIN_KINASE_DOM"/>
    <property type="match status" value="1"/>
</dbReference>
<name>A0A0D3A050_BRAOL</name>
<keyword evidence="1" id="KW-0723">Serine/threonine-protein kinase</keyword>
<dbReference type="GO" id="GO:0004674">
    <property type="term" value="F:protein serine/threonine kinase activity"/>
    <property type="evidence" value="ECO:0007669"/>
    <property type="project" value="UniProtKB-KW"/>
</dbReference>
<reference evidence="6" key="1">
    <citation type="journal article" date="2014" name="Genome Biol.">
        <title>Transcriptome and methylome profiling reveals relics of genome dominance in the mesopolyploid Brassica oleracea.</title>
        <authorList>
            <person name="Parkin I.A."/>
            <person name="Koh C."/>
            <person name="Tang H."/>
            <person name="Robinson S.J."/>
            <person name="Kagale S."/>
            <person name="Clarke W.E."/>
            <person name="Town C.D."/>
            <person name="Nixon J."/>
            <person name="Krishnakumar V."/>
            <person name="Bidwell S.L."/>
            <person name="Denoeud F."/>
            <person name="Belcram H."/>
            <person name="Links M.G."/>
            <person name="Just J."/>
            <person name="Clarke C."/>
            <person name="Bender T."/>
            <person name="Huebert T."/>
            <person name="Mason A.S."/>
            <person name="Pires J.C."/>
            <person name="Barker G."/>
            <person name="Moore J."/>
            <person name="Walley P.G."/>
            <person name="Manoli S."/>
            <person name="Batley J."/>
            <person name="Edwards D."/>
            <person name="Nelson M.N."/>
            <person name="Wang X."/>
            <person name="Paterson A.H."/>
            <person name="King G."/>
            <person name="Bancroft I."/>
            <person name="Chalhoub B."/>
            <person name="Sharpe A.G."/>
        </authorList>
    </citation>
    <scope>NUCLEOTIDE SEQUENCE [LARGE SCALE GENOMIC DNA]</scope>
    <source>
        <strain evidence="6">cv. TO1000</strain>
    </source>
</reference>
<evidence type="ECO:0000259" key="5">
    <source>
        <dbReference type="PROSITE" id="PS50011"/>
    </source>
</evidence>
<accession>A0A0D3A050</accession>
<keyword evidence="3" id="KW-0418">Kinase</keyword>
<dbReference type="InterPro" id="IPR011009">
    <property type="entry name" value="Kinase-like_dom_sf"/>
</dbReference>
<dbReference type="EnsemblPlants" id="Bo16039s010.1">
    <property type="protein sequence ID" value="Bo16039s010.1"/>
    <property type="gene ID" value="Bo16039s010"/>
</dbReference>
<keyword evidence="2" id="KW-0547">Nucleotide-binding</keyword>
<keyword evidence="4" id="KW-0067">ATP-binding</keyword>
<evidence type="ECO:0000256" key="2">
    <source>
        <dbReference type="ARBA" id="ARBA00022741"/>
    </source>
</evidence>
<sequence length="48" mass="5538">MRPNNILLTHDFEPLVGDFGLARWQPEGDKGVETRVIGTFGYCLWHNH</sequence>
<dbReference type="HOGENOM" id="CLU_3160694_0_0_1"/>
<dbReference type="PANTHER" id="PTHR47989:SF72">
    <property type="entry name" value="PROTEIN KINASE DOMAIN-CONTAINING PROTEIN"/>
    <property type="match status" value="1"/>
</dbReference>
<reference evidence="6" key="2">
    <citation type="submission" date="2015-06" db="UniProtKB">
        <authorList>
            <consortium name="EnsemblPlants"/>
        </authorList>
    </citation>
    <scope>IDENTIFICATION</scope>
</reference>
<dbReference type="eggNOG" id="KOG1187">
    <property type="taxonomic scope" value="Eukaryota"/>
</dbReference>
<protein>
    <recommendedName>
        <fullName evidence="5">Protein kinase domain-containing protein</fullName>
    </recommendedName>
</protein>
<evidence type="ECO:0000256" key="1">
    <source>
        <dbReference type="ARBA" id="ARBA00022527"/>
    </source>
</evidence>
<keyword evidence="7" id="KW-1185">Reference proteome</keyword>
<dbReference type="SUPFAM" id="SSF56112">
    <property type="entry name" value="Protein kinase-like (PK-like)"/>
    <property type="match status" value="1"/>
</dbReference>
<dbReference type="STRING" id="109376.A0A0D3A050"/>
<evidence type="ECO:0000256" key="4">
    <source>
        <dbReference type="ARBA" id="ARBA00022840"/>
    </source>
</evidence>
<organism evidence="6 7">
    <name type="scientific">Brassica oleracea var. oleracea</name>
    <dbReference type="NCBI Taxonomy" id="109376"/>
    <lineage>
        <taxon>Eukaryota</taxon>
        <taxon>Viridiplantae</taxon>
        <taxon>Streptophyta</taxon>
        <taxon>Embryophyta</taxon>
        <taxon>Tracheophyta</taxon>
        <taxon>Spermatophyta</taxon>
        <taxon>Magnoliopsida</taxon>
        <taxon>eudicotyledons</taxon>
        <taxon>Gunneridae</taxon>
        <taxon>Pentapetalae</taxon>
        <taxon>rosids</taxon>
        <taxon>malvids</taxon>
        <taxon>Brassicales</taxon>
        <taxon>Brassicaceae</taxon>
        <taxon>Brassiceae</taxon>
        <taxon>Brassica</taxon>
    </lineage>
</organism>
<evidence type="ECO:0000256" key="3">
    <source>
        <dbReference type="ARBA" id="ARBA00022777"/>
    </source>
</evidence>
<dbReference type="Gene3D" id="1.10.510.10">
    <property type="entry name" value="Transferase(Phosphotransferase) domain 1"/>
    <property type="match status" value="1"/>
</dbReference>